<feature type="domain" description="HTH cro/C1-type" evidence="1">
    <location>
        <begin position="13"/>
        <end position="56"/>
    </location>
</feature>
<evidence type="ECO:0000259" key="1">
    <source>
        <dbReference type="Pfam" id="PF01381"/>
    </source>
</evidence>
<dbReference type="SUPFAM" id="SSF47413">
    <property type="entry name" value="lambda repressor-like DNA-binding domains"/>
    <property type="match status" value="1"/>
</dbReference>
<reference evidence="2 3" key="1">
    <citation type="submission" date="2020-08" db="EMBL/GenBank/DDBJ databases">
        <title>Genomic Encyclopedia of Type Strains, Phase III (KMG-III): the genomes of soil and plant-associated and newly described type strains.</title>
        <authorList>
            <person name="Whitman W."/>
        </authorList>
    </citation>
    <scope>NUCLEOTIDE SEQUENCE [LARGE SCALE GENOMIC DNA]</scope>
    <source>
        <strain evidence="2 3">CECT 5831</strain>
    </source>
</reference>
<dbReference type="EMBL" id="JACHXJ010000012">
    <property type="protein sequence ID" value="MBB3132154.1"/>
    <property type="molecule type" value="Genomic_DNA"/>
</dbReference>
<dbReference type="Gene3D" id="1.10.260.40">
    <property type="entry name" value="lambda repressor-like DNA-binding domains"/>
    <property type="match status" value="1"/>
</dbReference>
<name>A0A839TY15_9BACL</name>
<dbReference type="InterPro" id="IPR010982">
    <property type="entry name" value="Lambda_DNA-bd_dom_sf"/>
</dbReference>
<organism evidence="2 3">
    <name type="scientific">Paenibacillus rhizosphaerae</name>
    <dbReference type="NCBI Taxonomy" id="297318"/>
    <lineage>
        <taxon>Bacteria</taxon>
        <taxon>Bacillati</taxon>
        <taxon>Bacillota</taxon>
        <taxon>Bacilli</taxon>
        <taxon>Bacillales</taxon>
        <taxon>Paenibacillaceae</taxon>
        <taxon>Paenibacillus</taxon>
    </lineage>
</organism>
<dbReference type="Pfam" id="PF01381">
    <property type="entry name" value="HTH_3"/>
    <property type="match status" value="1"/>
</dbReference>
<dbReference type="GO" id="GO:0003677">
    <property type="term" value="F:DNA binding"/>
    <property type="evidence" value="ECO:0007669"/>
    <property type="project" value="InterPro"/>
</dbReference>
<accession>A0A839TY15</accession>
<dbReference type="CDD" id="cd00093">
    <property type="entry name" value="HTH_XRE"/>
    <property type="match status" value="1"/>
</dbReference>
<sequence length="86" mass="9764">MRLTLNIPKTLEFMDQKGWSETDLANKIGCSRVQVYRVLRGQRAPGNEFIAGLLSACREMGFNDLFIFEEPLPFGNEVDEEEVPNA</sequence>
<evidence type="ECO:0000313" key="3">
    <source>
        <dbReference type="Proteomes" id="UP000517523"/>
    </source>
</evidence>
<evidence type="ECO:0000313" key="2">
    <source>
        <dbReference type="EMBL" id="MBB3132154.1"/>
    </source>
</evidence>
<protein>
    <submittedName>
        <fullName evidence="2">Transcriptional regulator with XRE-family HTH domain</fullName>
    </submittedName>
</protein>
<dbReference type="Proteomes" id="UP000517523">
    <property type="component" value="Unassembled WGS sequence"/>
</dbReference>
<proteinExistence type="predicted"/>
<gene>
    <name evidence="2" type="ORF">FHS19_006881</name>
</gene>
<comment type="caution">
    <text evidence="2">The sequence shown here is derived from an EMBL/GenBank/DDBJ whole genome shotgun (WGS) entry which is preliminary data.</text>
</comment>
<dbReference type="InterPro" id="IPR001387">
    <property type="entry name" value="Cro/C1-type_HTH"/>
</dbReference>
<dbReference type="AlphaFoldDB" id="A0A839TY15"/>
<dbReference type="RefSeq" id="WP_183587737.1">
    <property type="nucleotide sequence ID" value="NZ_JACHXJ010000012.1"/>
</dbReference>